<name>A0A1G7C4N2_9BACL</name>
<dbReference type="Pfam" id="PF00378">
    <property type="entry name" value="ECH_1"/>
    <property type="match status" value="1"/>
</dbReference>
<dbReference type="RefSeq" id="WP_092096289.1">
    <property type="nucleotide sequence ID" value="NZ_FNAR01000007.1"/>
</dbReference>
<dbReference type="CDD" id="cd06558">
    <property type="entry name" value="crotonase-like"/>
    <property type="match status" value="1"/>
</dbReference>
<dbReference type="PANTHER" id="PTHR11941:SF27">
    <property type="entry name" value="ETHYLMALONYL-COA DECARBOXYLASE"/>
    <property type="match status" value="1"/>
</dbReference>
<evidence type="ECO:0000256" key="6">
    <source>
        <dbReference type="ARBA" id="ARBA00036541"/>
    </source>
</evidence>
<reference evidence="14 15" key="1">
    <citation type="submission" date="2016-10" db="EMBL/GenBank/DDBJ databases">
        <authorList>
            <person name="de Groot N.N."/>
        </authorList>
    </citation>
    <scope>NUCLEOTIDE SEQUENCE [LARGE SCALE GENOMIC DNA]</scope>
    <source>
        <strain evidence="14 15">CGMCC 1.6762</strain>
    </source>
</reference>
<dbReference type="EMBL" id="FNAR01000007">
    <property type="protein sequence ID" value="SDE34257.1"/>
    <property type="molecule type" value="Genomic_DNA"/>
</dbReference>
<dbReference type="InterPro" id="IPR029045">
    <property type="entry name" value="ClpP/crotonase-like_dom_sf"/>
</dbReference>
<evidence type="ECO:0000256" key="11">
    <source>
        <dbReference type="ARBA" id="ARBA00047446"/>
    </source>
</evidence>
<evidence type="ECO:0000256" key="2">
    <source>
        <dbReference type="ARBA" id="ARBA00005254"/>
    </source>
</evidence>
<comment type="catalytic activity">
    <reaction evidence="6">
        <text>(2R)-ethylmalonyl-CoA + H(+) = butanoyl-CoA + CO2</text>
        <dbReference type="Rhea" id="RHEA:59540"/>
        <dbReference type="ChEBI" id="CHEBI:15378"/>
        <dbReference type="ChEBI" id="CHEBI:16526"/>
        <dbReference type="ChEBI" id="CHEBI:57371"/>
        <dbReference type="ChEBI" id="CHEBI:85316"/>
        <dbReference type="EC" id="4.1.1.94"/>
    </reaction>
    <physiologicalReaction direction="left-to-right" evidence="6">
        <dbReference type="Rhea" id="RHEA:59541"/>
    </physiologicalReaction>
</comment>
<dbReference type="AlphaFoldDB" id="A0A1G7C4N2"/>
<comment type="catalytic activity">
    <reaction evidence="11">
        <text>(S)-methylmalonyl-CoA + H(+) = propanoyl-CoA + CO2</text>
        <dbReference type="Rhea" id="RHEA:61340"/>
        <dbReference type="ChEBI" id="CHEBI:15378"/>
        <dbReference type="ChEBI" id="CHEBI:16526"/>
        <dbReference type="ChEBI" id="CHEBI:57327"/>
        <dbReference type="ChEBI" id="CHEBI:57392"/>
        <dbReference type="EC" id="4.1.1.94"/>
    </reaction>
    <physiologicalReaction direction="left-to-right" evidence="11">
        <dbReference type="Rhea" id="RHEA:61341"/>
    </physiologicalReaction>
</comment>
<dbReference type="SUPFAM" id="SSF52096">
    <property type="entry name" value="ClpP/crotonase"/>
    <property type="match status" value="1"/>
</dbReference>
<sequence length="253" mass="27803">MVYRFEKRGSGAVFTIDRPEKRNAINEEVMDGLSAAVEAVKEDESLRYFAVTGEGQSAFCSGGDLSEFHKLRTEEEAAPMLGKMADILLRMSLLPVPVIALIDGHAVGGGCEIATACDFRLVREGVKCGFIQGTLAITTGWGGASHLLTKSGRQDTALRMLTEARPMEARELLESGWATVLFPGDKFEALDRFVEPMERVHPSVHRAYKQAAVRRLLSAGLSGQVREEVAACARLWEADVHHEAVDRFLNKKK</sequence>
<evidence type="ECO:0000256" key="4">
    <source>
        <dbReference type="ARBA" id="ARBA00023239"/>
    </source>
</evidence>
<dbReference type="InterPro" id="IPR001753">
    <property type="entry name" value="Enoyl-CoA_hydra/iso"/>
</dbReference>
<organism evidence="14 15">
    <name type="scientific">Bhargavaea beijingensis</name>
    <dbReference type="NCBI Taxonomy" id="426756"/>
    <lineage>
        <taxon>Bacteria</taxon>
        <taxon>Bacillati</taxon>
        <taxon>Bacillota</taxon>
        <taxon>Bacilli</taxon>
        <taxon>Bacillales</taxon>
        <taxon>Caryophanaceae</taxon>
        <taxon>Bhargavaea</taxon>
    </lineage>
</organism>
<comment type="subcellular location">
    <subcellularLocation>
        <location evidence="1">Cytoplasm</location>
        <location evidence="1">Cytosol</location>
    </subcellularLocation>
</comment>
<evidence type="ECO:0000256" key="8">
    <source>
        <dbReference type="ARBA" id="ARBA00039903"/>
    </source>
</evidence>
<gene>
    <name evidence="14" type="ORF">SAMN04488126_10737</name>
</gene>
<evidence type="ECO:0000313" key="14">
    <source>
        <dbReference type="EMBL" id="SDE34257.1"/>
    </source>
</evidence>
<dbReference type="PANTHER" id="PTHR11941">
    <property type="entry name" value="ENOYL-COA HYDRATASE-RELATED"/>
    <property type="match status" value="1"/>
</dbReference>
<dbReference type="GO" id="GO:0005829">
    <property type="term" value="C:cytosol"/>
    <property type="evidence" value="ECO:0007669"/>
    <property type="project" value="UniProtKB-SubCell"/>
</dbReference>
<keyword evidence="4" id="KW-0456">Lyase</keyword>
<dbReference type="STRING" id="426756.SAMN04488126_10737"/>
<comment type="similarity">
    <text evidence="2 13">Belongs to the enoyl-CoA hydratase/isomerase family.</text>
</comment>
<dbReference type="PROSITE" id="PS00166">
    <property type="entry name" value="ENOYL_COA_HYDRATASE"/>
    <property type="match status" value="1"/>
</dbReference>
<accession>A0A1G7C4N2</accession>
<evidence type="ECO:0000256" key="13">
    <source>
        <dbReference type="RuleBase" id="RU003707"/>
    </source>
</evidence>
<evidence type="ECO:0000256" key="10">
    <source>
        <dbReference type="ARBA" id="ARBA00042182"/>
    </source>
</evidence>
<evidence type="ECO:0000256" key="1">
    <source>
        <dbReference type="ARBA" id="ARBA00004514"/>
    </source>
</evidence>
<protein>
    <recommendedName>
        <fullName evidence="8">Ethylmalonyl-CoA decarboxylase</fullName>
        <ecNumber evidence="7">4.1.1.94</ecNumber>
    </recommendedName>
    <alternativeName>
        <fullName evidence="10">Enoyl-CoA hydratase domain-containing protein 1</fullName>
    </alternativeName>
    <alternativeName>
        <fullName evidence="9">Methylmalonyl-CoA decarboxylase</fullName>
    </alternativeName>
</protein>
<dbReference type="EC" id="4.1.1.94" evidence="7"/>
<evidence type="ECO:0000256" key="5">
    <source>
        <dbReference type="ARBA" id="ARBA00036343"/>
    </source>
</evidence>
<dbReference type="InterPro" id="IPR018376">
    <property type="entry name" value="Enoyl-CoA_hyd/isom_CS"/>
</dbReference>
<dbReference type="Proteomes" id="UP000198823">
    <property type="component" value="Unassembled WGS sequence"/>
</dbReference>
<comment type="function">
    <text evidence="12">Decarboxylates ethylmalonyl-CoA, a potentially toxic metabolite, to form butyryl-CoA, suggesting it might be involved in metabolite proofreading. Acts preferentially on (S)-ethylmalonyl-CoA but also has some activity on the (R)-isomer. Also has methylmalonyl-CoA decarboxylase activity at lower level.</text>
</comment>
<dbReference type="OrthoDB" id="9775794at2"/>
<evidence type="ECO:0000313" key="15">
    <source>
        <dbReference type="Proteomes" id="UP000198823"/>
    </source>
</evidence>
<evidence type="ECO:0000256" key="12">
    <source>
        <dbReference type="ARBA" id="ARBA00056546"/>
    </source>
</evidence>
<comment type="catalytic activity">
    <reaction evidence="5">
        <text>(2S)-ethylmalonyl-CoA + H(+) = butanoyl-CoA + CO2</text>
        <dbReference type="Rhea" id="RHEA:32131"/>
        <dbReference type="ChEBI" id="CHEBI:15378"/>
        <dbReference type="ChEBI" id="CHEBI:16526"/>
        <dbReference type="ChEBI" id="CHEBI:57371"/>
        <dbReference type="ChEBI" id="CHEBI:60909"/>
        <dbReference type="EC" id="4.1.1.94"/>
    </reaction>
    <physiologicalReaction direction="left-to-right" evidence="5">
        <dbReference type="Rhea" id="RHEA:32132"/>
    </physiologicalReaction>
</comment>
<evidence type="ECO:0000256" key="3">
    <source>
        <dbReference type="ARBA" id="ARBA00022490"/>
    </source>
</evidence>
<dbReference type="Gene3D" id="3.90.226.10">
    <property type="entry name" value="2-enoyl-CoA Hydratase, Chain A, domain 1"/>
    <property type="match status" value="1"/>
</dbReference>
<dbReference type="GO" id="GO:0004492">
    <property type="term" value="F:methyl/ethyl malonyl-CoA decarboxylase activity"/>
    <property type="evidence" value="ECO:0007669"/>
    <property type="project" value="UniProtKB-EC"/>
</dbReference>
<dbReference type="GO" id="GO:0006635">
    <property type="term" value="P:fatty acid beta-oxidation"/>
    <property type="evidence" value="ECO:0007669"/>
    <property type="project" value="TreeGrafter"/>
</dbReference>
<evidence type="ECO:0000256" key="7">
    <source>
        <dbReference type="ARBA" id="ARBA00038883"/>
    </source>
</evidence>
<proteinExistence type="inferred from homology"/>
<keyword evidence="3" id="KW-0963">Cytoplasm</keyword>
<evidence type="ECO:0000256" key="9">
    <source>
        <dbReference type="ARBA" id="ARBA00042052"/>
    </source>
</evidence>